<comment type="subcellular location">
    <subcellularLocation>
        <location evidence="1">Membrane</location>
        <topology evidence="1">Multi-pass membrane protein</topology>
    </subcellularLocation>
</comment>
<proteinExistence type="predicted"/>
<keyword evidence="6" id="KW-0472">Membrane</keyword>
<dbReference type="PANTHER" id="PTHR34341:SF1">
    <property type="entry name" value="TRANSMEMBRANE PROTEIN 107"/>
    <property type="match status" value="1"/>
</dbReference>
<evidence type="ECO:0000256" key="1">
    <source>
        <dbReference type="ARBA" id="ARBA00004141"/>
    </source>
</evidence>
<evidence type="ECO:0000256" key="3">
    <source>
        <dbReference type="ARBA" id="ARBA00022692"/>
    </source>
</evidence>
<dbReference type="AlphaFoldDB" id="A0A7R8W9N2"/>
<evidence type="ECO:0000313" key="7">
    <source>
        <dbReference type="EMBL" id="CAD7225390.1"/>
    </source>
</evidence>
<sequence>MSSRAVEPELKNWKSTHCCLKLRLFSVKFCEWLVSLEVKLKFRLFDHSIEAVIFVWSPRRHVDDVLTLRRNTLLPSSLRIISKQIQRRLRGLLSSPSNSTTRVQRRSVSRRRNFKMQVSDPLLAGRFLCLLAHACILIVSVSFRQGNVLASLPLEADRVDYEAKDVEVKAAEMLSLSLLTLESSTFFGGLSMFNPSQALLSMLAHGSGAIAMSFFLMDQWDMFFFYWHLAFCSVLPLLTEVGVFVNVVILGKRL</sequence>
<keyword evidence="5" id="KW-1133">Transmembrane helix</keyword>
<name>A0A7R8W9N2_9CRUS</name>
<reference evidence="7" key="1">
    <citation type="submission" date="2020-11" db="EMBL/GenBank/DDBJ databases">
        <authorList>
            <person name="Tran Van P."/>
        </authorList>
    </citation>
    <scope>NUCLEOTIDE SEQUENCE</scope>
</reference>
<gene>
    <name evidence="7" type="ORF">CTOB1V02_LOCUS3332</name>
</gene>
<dbReference type="GO" id="GO:0036038">
    <property type="term" value="C:MKS complex"/>
    <property type="evidence" value="ECO:0007669"/>
    <property type="project" value="TreeGrafter"/>
</dbReference>
<dbReference type="GO" id="GO:0016020">
    <property type="term" value="C:membrane"/>
    <property type="evidence" value="ECO:0007669"/>
    <property type="project" value="UniProtKB-SubCell"/>
</dbReference>
<dbReference type="GO" id="GO:1905515">
    <property type="term" value="P:non-motile cilium assembly"/>
    <property type="evidence" value="ECO:0007669"/>
    <property type="project" value="TreeGrafter"/>
</dbReference>
<evidence type="ECO:0000256" key="6">
    <source>
        <dbReference type="ARBA" id="ARBA00023136"/>
    </source>
</evidence>
<organism evidence="7">
    <name type="scientific">Cyprideis torosa</name>
    <dbReference type="NCBI Taxonomy" id="163714"/>
    <lineage>
        <taxon>Eukaryota</taxon>
        <taxon>Metazoa</taxon>
        <taxon>Ecdysozoa</taxon>
        <taxon>Arthropoda</taxon>
        <taxon>Crustacea</taxon>
        <taxon>Oligostraca</taxon>
        <taxon>Ostracoda</taxon>
        <taxon>Podocopa</taxon>
        <taxon>Podocopida</taxon>
        <taxon>Cytherocopina</taxon>
        <taxon>Cytheroidea</taxon>
        <taxon>Cytherideidae</taxon>
        <taxon>Cyprideis</taxon>
    </lineage>
</organism>
<accession>A0A7R8W9N2</accession>
<keyword evidence="4" id="KW-0970">Cilium biogenesis/degradation</keyword>
<evidence type="ECO:0000256" key="5">
    <source>
        <dbReference type="ARBA" id="ARBA00022989"/>
    </source>
</evidence>
<dbReference type="GO" id="GO:1904491">
    <property type="term" value="P:protein localization to ciliary transition zone"/>
    <property type="evidence" value="ECO:0007669"/>
    <property type="project" value="TreeGrafter"/>
</dbReference>
<evidence type="ECO:0000256" key="2">
    <source>
        <dbReference type="ARBA" id="ARBA00015652"/>
    </source>
</evidence>
<keyword evidence="3" id="KW-0812">Transmembrane</keyword>
<dbReference type="OrthoDB" id="2114471at2759"/>
<dbReference type="InterPro" id="IPR029248">
    <property type="entry name" value="TMEM107"/>
</dbReference>
<dbReference type="Pfam" id="PF14995">
    <property type="entry name" value="TMEM107"/>
    <property type="match status" value="1"/>
</dbReference>
<dbReference type="EMBL" id="OB660561">
    <property type="protein sequence ID" value="CAD7225390.1"/>
    <property type="molecule type" value="Genomic_DNA"/>
</dbReference>
<protein>
    <recommendedName>
        <fullName evidence="2">Transmembrane protein 107</fullName>
    </recommendedName>
</protein>
<dbReference type="PANTHER" id="PTHR34341">
    <property type="entry name" value="TRANSMEMBRANE PROTEIN 107"/>
    <property type="match status" value="1"/>
</dbReference>
<evidence type="ECO:0000256" key="4">
    <source>
        <dbReference type="ARBA" id="ARBA00022794"/>
    </source>
</evidence>